<dbReference type="PANTHER" id="PTHR30329:SF21">
    <property type="entry name" value="LIPOPROTEIN YIAD-RELATED"/>
    <property type="match status" value="1"/>
</dbReference>
<dbReference type="PROSITE" id="PS51123">
    <property type="entry name" value="OMPA_2"/>
    <property type="match status" value="1"/>
</dbReference>
<dbReference type="CDD" id="cd07185">
    <property type="entry name" value="OmpA_C-like"/>
    <property type="match status" value="1"/>
</dbReference>
<feature type="domain" description="OmpA-like" evidence="6">
    <location>
        <begin position="205"/>
        <end position="321"/>
    </location>
</feature>
<feature type="signal peptide" evidence="5">
    <location>
        <begin position="1"/>
        <end position="24"/>
    </location>
</feature>
<keyword evidence="2 4" id="KW-0472">Membrane</keyword>
<dbReference type="InterPro" id="IPR006665">
    <property type="entry name" value="OmpA-like"/>
</dbReference>
<evidence type="ECO:0000256" key="4">
    <source>
        <dbReference type="PROSITE-ProRule" id="PRU00473"/>
    </source>
</evidence>
<dbReference type="Pfam" id="PF00691">
    <property type="entry name" value="OmpA"/>
    <property type="match status" value="1"/>
</dbReference>
<gene>
    <name evidence="7" type="ORF">J5474_21720</name>
</gene>
<evidence type="ECO:0000313" key="7">
    <source>
        <dbReference type="EMBL" id="MBP0485096.1"/>
    </source>
</evidence>
<comment type="subcellular location">
    <subcellularLocation>
        <location evidence="1">Cell outer membrane</location>
    </subcellularLocation>
</comment>
<dbReference type="Proteomes" id="UP000675940">
    <property type="component" value="Unassembled WGS sequence"/>
</dbReference>
<dbReference type="AlphaFoldDB" id="A0A940MP73"/>
<name>A0A940MP73_9RHOB</name>
<keyword evidence="5" id="KW-0732">Signal</keyword>
<protein>
    <submittedName>
        <fullName evidence="7">OmpA family protein</fullName>
    </submittedName>
</protein>
<dbReference type="PANTHER" id="PTHR30329">
    <property type="entry name" value="STATOR ELEMENT OF FLAGELLAR MOTOR COMPLEX"/>
    <property type="match status" value="1"/>
</dbReference>
<dbReference type="EMBL" id="JAGISH010000023">
    <property type="protein sequence ID" value="MBP0485096.1"/>
    <property type="molecule type" value="Genomic_DNA"/>
</dbReference>
<comment type="caution">
    <text evidence="7">The sequence shown here is derived from an EMBL/GenBank/DDBJ whole genome shotgun (WGS) entry which is preliminary data.</text>
</comment>
<dbReference type="SUPFAM" id="SSF103088">
    <property type="entry name" value="OmpA-like"/>
    <property type="match status" value="1"/>
</dbReference>
<dbReference type="Gene3D" id="3.30.1330.60">
    <property type="entry name" value="OmpA-like domain"/>
    <property type="match status" value="1"/>
</dbReference>
<dbReference type="RefSeq" id="WP_209364030.1">
    <property type="nucleotide sequence ID" value="NZ_JAGISH010000023.1"/>
</dbReference>
<organism evidence="7 8">
    <name type="scientific">Sagittula salina</name>
    <dbReference type="NCBI Taxonomy" id="2820268"/>
    <lineage>
        <taxon>Bacteria</taxon>
        <taxon>Pseudomonadati</taxon>
        <taxon>Pseudomonadota</taxon>
        <taxon>Alphaproteobacteria</taxon>
        <taxon>Rhodobacterales</taxon>
        <taxon>Roseobacteraceae</taxon>
        <taxon>Sagittula</taxon>
    </lineage>
</organism>
<evidence type="ECO:0000256" key="2">
    <source>
        <dbReference type="ARBA" id="ARBA00023136"/>
    </source>
</evidence>
<evidence type="ECO:0000313" key="8">
    <source>
        <dbReference type="Proteomes" id="UP000675940"/>
    </source>
</evidence>
<keyword evidence="3" id="KW-0998">Cell outer membrane</keyword>
<keyword evidence="8" id="KW-1185">Reference proteome</keyword>
<accession>A0A940MP73</accession>
<dbReference type="InterPro" id="IPR006664">
    <property type="entry name" value="OMP_bac"/>
</dbReference>
<dbReference type="PRINTS" id="PR01021">
    <property type="entry name" value="OMPADOMAIN"/>
</dbReference>
<sequence>MTTTIRRRASGIVLGLLCVLGAVAAPAQELSLPKGAERTFHTVQDPGRYALPVGPWAGGAIPVKRVEGRVEVASWRVPLSGATAFQLIQPLRDALTAAGFEIVLDCAGRRCGGFDFRFDTLVLPAPEMFVSLDDYHFVSAVSDAGAVSLLASPGPRDGYIQIIRAGTDLHAEVKASAAPVPRREAEVEAPLAADAAPSDVVATLEAEGHVVLPDVAFASGSTALGEGAVASLDTLAAALVARPDRRVMIVGHTDATGSLQANRAISLKRAQAAVAYLRKRGVPRGQLSAEGAGYMAPRATNLTEVGREANRRVEAVLTSTE</sequence>
<feature type="chain" id="PRO_5037852767" evidence="5">
    <location>
        <begin position="25"/>
        <end position="321"/>
    </location>
</feature>
<evidence type="ECO:0000259" key="6">
    <source>
        <dbReference type="PROSITE" id="PS51123"/>
    </source>
</evidence>
<evidence type="ECO:0000256" key="1">
    <source>
        <dbReference type="ARBA" id="ARBA00004442"/>
    </source>
</evidence>
<dbReference type="InterPro" id="IPR036737">
    <property type="entry name" value="OmpA-like_sf"/>
</dbReference>
<dbReference type="GO" id="GO:0009279">
    <property type="term" value="C:cell outer membrane"/>
    <property type="evidence" value="ECO:0007669"/>
    <property type="project" value="UniProtKB-SubCell"/>
</dbReference>
<evidence type="ECO:0000256" key="5">
    <source>
        <dbReference type="SAM" id="SignalP"/>
    </source>
</evidence>
<reference evidence="7" key="1">
    <citation type="submission" date="2021-03" db="EMBL/GenBank/DDBJ databases">
        <title>Sagittula salina sp. nov. strain M10.9X isolated from the marine waste.</title>
        <authorList>
            <person name="Satari L."/>
            <person name="Molina-Menor E."/>
            <person name="Vidal-Verdu A."/>
            <person name="Pascual J."/>
            <person name="Pereto J."/>
            <person name="Porcar M."/>
        </authorList>
    </citation>
    <scope>NUCLEOTIDE SEQUENCE</scope>
    <source>
        <strain evidence="7">M10.9X</strain>
    </source>
</reference>
<evidence type="ECO:0000256" key="3">
    <source>
        <dbReference type="ARBA" id="ARBA00023237"/>
    </source>
</evidence>
<proteinExistence type="predicted"/>
<dbReference type="InterPro" id="IPR050330">
    <property type="entry name" value="Bact_OuterMem_StrucFunc"/>
</dbReference>